<dbReference type="InterPro" id="IPR043425">
    <property type="entry name" value="NusG-like"/>
</dbReference>
<dbReference type="AlphaFoldDB" id="A0A413IEB4"/>
<keyword evidence="3" id="KW-0804">Transcription</keyword>
<organism evidence="5 6">
    <name type="scientific">Odoribacter splanchnicus</name>
    <dbReference type="NCBI Taxonomy" id="28118"/>
    <lineage>
        <taxon>Bacteria</taxon>
        <taxon>Pseudomonadati</taxon>
        <taxon>Bacteroidota</taxon>
        <taxon>Bacteroidia</taxon>
        <taxon>Bacteroidales</taxon>
        <taxon>Odoribacteraceae</taxon>
        <taxon>Odoribacter</taxon>
    </lineage>
</organism>
<sequence>MAFPYSEGSDYAESLLSAKLLFMESVFSWYAVYTAARAEKKVKERLDQIGIENYLPLRTEYRVWSDRKKKVSVPLISGYIFVHIKEETFVPVLTTPGVVTFLKEKGKAVAIPAEQIERLRFVENQADEPLEISYEDIPAGTLVEVVRGKLAGFQGEMVQIRDKYRIVLRLEKLGCALITVAASCVEKVKNYSKKGYVLGFLFIFVTP</sequence>
<keyword evidence="2" id="KW-0805">Transcription regulation</keyword>
<dbReference type="Pfam" id="PF02357">
    <property type="entry name" value="NusG"/>
    <property type="match status" value="1"/>
</dbReference>
<evidence type="ECO:0000313" key="6">
    <source>
        <dbReference type="Proteomes" id="UP000284434"/>
    </source>
</evidence>
<dbReference type="NCBIfam" id="NF033644">
    <property type="entry name" value="antiterm_UpxY"/>
    <property type="match status" value="1"/>
</dbReference>
<accession>A0A413IEB4</accession>
<dbReference type="CDD" id="cd09895">
    <property type="entry name" value="NGN_SP_UpxY"/>
    <property type="match status" value="1"/>
</dbReference>
<dbReference type="SMART" id="SM00738">
    <property type="entry name" value="NGN"/>
    <property type="match status" value="1"/>
</dbReference>
<dbReference type="PANTHER" id="PTHR30265:SF4">
    <property type="entry name" value="KOW MOTIF FAMILY PROTEIN, EXPRESSED"/>
    <property type="match status" value="1"/>
</dbReference>
<proteinExistence type="predicted"/>
<dbReference type="Proteomes" id="UP000284434">
    <property type="component" value="Unassembled WGS sequence"/>
</dbReference>
<evidence type="ECO:0000313" key="5">
    <source>
        <dbReference type="EMBL" id="RGY08239.1"/>
    </source>
</evidence>
<dbReference type="InterPro" id="IPR036735">
    <property type="entry name" value="NGN_dom_sf"/>
</dbReference>
<gene>
    <name evidence="5" type="ORF">DXA53_06230</name>
</gene>
<comment type="caution">
    <text evidence="5">The sequence shown here is derived from an EMBL/GenBank/DDBJ whole genome shotgun (WGS) entry which is preliminary data.</text>
</comment>
<dbReference type="InterPro" id="IPR006645">
    <property type="entry name" value="NGN-like_dom"/>
</dbReference>
<name>A0A413IEB4_9BACT</name>
<keyword evidence="1" id="KW-0889">Transcription antitermination</keyword>
<dbReference type="SUPFAM" id="SSF50104">
    <property type="entry name" value="Translation proteins SH3-like domain"/>
    <property type="match status" value="1"/>
</dbReference>
<evidence type="ECO:0000259" key="4">
    <source>
        <dbReference type="SMART" id="SM00738"/>
    </source>
</evidence>
<evidence type="ECO:0000256" key="2">
    <source>
        <dbReference type="ARBA" id="ARBA00023015"/>
    </source>
</evidence>
<dbReference type="Gene3D" id="3.30.70.940">
    <property type="entry name" value="NusG, N-terminal domain"/>
    <property type="match status" value="1"/>
</dbReference>
<dbReference type="GO" id="GO:0006354">
    <property type="term" value="P:DNA-templated transcription elongation"/>
    <property type="evidence" value="ECO:0007669"/>
    <property type="project" value="InterPro"/>
</dbReference>
<reference evidence="5 6" key="1">
    <citation type="submission" date="2018-08" db="EMBL/GenBank/DDBJ databases">
        <title>A genome reference for cultivated species of the human gut microbiota.</title>
        <authorList>
            <person name="Zou Y."/>
            <person name="Xue W."/>
            <person name="Luo G."/>
        </authorList>
    </citation>
    <scope>NUCLEOTIDE SEQUENCE [LARGE SCALE GENOMIC DNA]</scope>
    <source>
        <strain evidence="5 6">OF03-11</strain>
    </source>
</reference>
<protein>
    <submittedName>
        <fullName evidence="5">UpxY family transcription antiterminator</fullName>
    </submittedName>
</protein>
<dbReference type="InterPro" id="IPR008991">
    <property type="entry name" value="Translation_prot_SH3-like_sf"/>
</dbReference>
<dbReference type="GO" id="GO:0031564">
    <property type="term" value="P:transcription antitermination"/>
    <property type="evidence" value="ECO:0007669"/>
    <property type="project" value="UniProtKB-KW"/>
</dbReference>
<feature type="domain" description="NusG-like N-terminal" evidence="4">
    <location>
        <begin position="26"/>
        <end position="123"/>
    </location>
</feature>
<dbReference type="PANTHER" id="PTHR30265">
    <property type="entry name" value="RHO-INTERACTING TRANSCRIPTION TERMINATION FACTOR NUSG"/>
    <property type="match status" value="1"/>
</dbReference>
<dbReference type="EMBL" id="QSCO01000006">
    <property type="protein sequence ID" value="RGY08239.1"/>
    <property type="molecule type" value="Genomic_DNA"/>
</dbReference>
<dbReference type="SUPFAM" id="SSF82679">
    <property type="entry name" value="N-utilization substance G protein NusG, N-terminal domain"/>
    <property type="match status" value="1"/>
</dbReference>
<evidence type="ECO:0000256" key="3">
    <source>
        <dbReference type="ARBA" id="ARBA00023163"/>
    </source>
</evidence>
<evidence type="ECO:0000256" key="1">
    <source>
        <dbReference type="ARBA" id="ARBA00022814"/>
    </source>
</evidence>